<feature type="signal peptide" evidence="1">
    <location>
        <begin position="1"/>
        <end position="25"/>
    </location>
</feature>
<evidence type="ECO:0000313" key="2">
    <source>
        <dbReference type="EMBL" id="GFT87427.1"/>
    </source>
</evidence>
<protein>
    <submittedName>
        <fullName evidence="2">Uncharacterized protein</fullName>
    </submittedName>
</protein>
<name>A0A8X6PVE5_NEPPI</name>
<gene>
    <name evidence="2" type="ORF">NPIL_460111</name>
</gene>
<comment type="caution">
    <text evidence="2">The sequence shown here is derived from an EMBL/GenBank/DDBJ whole genome shotgun (WGS) entry which is preliminary data.</text>
</comment>
<reference evidence="2" key="1">
    <citation type="submission" date="2020-08" db="EMBL/GenBank/DDBJ databases">
        <title>Multicomponent nature underlies the extraordinary mechanical properties of spider dragline silk.</title>
        <authorList>
            <person name="Kono N."/>
            <person name="Nakamura H."/>
            <person name="Mori M."/>
            <person name="Yoshida Y."/>
            <person name="Ohtoshi R."/>
            <person name="Malay A.D."/>
            <person name="Moran D.A.P."/>
            <person name="Tomita M."/>
            <person name="Numata K."/>
            <person name="Arakawa K."/>
        </authorList>
    </citation>
    <scope>NUCLEOTIDE SEQUENCE</scope>
</reference>
<sequence>MIQLLRPFQIIVWFATADYLQLCISATGKQCQVTAGAGIFSTCQSTEGISTYHDVPRMTRHTHQGRSQTDVAGIRRGLCGSSRPASLTQEKEGSEERCGYEIESIAKASRGSYDVSREDAVLGSELLFMIDGWVQPQICCHR</sequence>
<proteinExistence type="predicted"/>
<dbReference type="Proteomes" id="UP000887013">
    <property type="component" value="Unassembled WGS sequence"/>
</dbReference>
<keyword evidence="3" id="KW-1185">Reference proteome</keyword>
<feature type="chain" id="PRO_5036469376" evidence="1">
    <location>
        <begin position="26"/>
        <end position="142"/>
    </location>
</feature>
<keyword evidence="1" id="KW-0732">Signal</keyword>
<evidence type="ECO:0000256" key="1">
    <source>
        <dbReference type="SAM" id="SignalP"/>
    </source>
</evidence>
<organism evidence="2 3">
    <name type="scientific">Nephila pilipes</name>
    <name type="common">Giant wood spider</name>
    <name type="synonym">Nephila maculata</name>
    <dbReference type="NCBI Taxonomy" id="299642"/>
    <lineage>
        <taxon>Eukaryota</taxon>
        <taxon>Metazoa</taxon>
        <taxon>Ecdysozoa</taxon>
        <taxon>Arthropoda</taxon>
        <taxon>Chelicerata</taxon>
        <taxon>Arachnida</taxon>
        <taxon>Araneae</taxon>
        <taxon>Araneomorphae</taxon>
        <taxon>Entelegynae</taxon>
        <taxon>Araneoidea</taxon>
        <taxon>Nephilidae</taxon>
        <taxon>Nephila</taxon>
    </lineage>
</organism>
<dbReference type="AlphaFoldDB" id="A0A8X6PVE5"/>
<dbReference type="EMBL" id="BMAW01024314">
    <property type="protein sequence ID" value="GFT87427.1"/>
    <property type="molecule type" value="Genomic_DNA"/>
</dbReference>
<evidence type="ECO:0000313" key="3">
    <source>
        <dbReference type="Proteomes" id="UP000887013"/>
    </source>
</evidence>
<accession>A0A8X6PVE5</accession>